<sequence>MSIKMELPKTSCKKAISGEPADQPYAKEDLILEGASLLLPYDQHIKTPRSD</sequence>
<gene>
    <name evidence="1" type="ORF">DERYTH_LOCUS13463</name>
</gene>
<reference evidence="1" key="1">
    <citation type="submission" date="2021-06" db="EMBL/GenBank/DDBJ databases">
        <authorList>
            <person name="Kallberg Y."/>
            <person name="Tangrot J."/>
            <person name="Rosling A."/>
        </authorList>
    </citation>
    <scope>NUCLEOTIDE SEQUENCE</scope>
    <source>
        <strain evidence="1">MA453B</strain>
    </source>
</reference>
<evidence type="ECO:0000313" key="2">
    <source>
        <dbReference type="Proteomes" id="UP000789405"/>
    </source>
</evidence>
<organism evidence="1 2">
    <name type="scientific">Dentiscutata erythropus</name>
    <dbReference type="NCBI Taxonomy" id="1348616"/>
    <lineage>
        <taxon>Eukaryota</taxon>
        <taxon>Fungi</taxon>
        <taxon>Fungi incertae sedis</taxon>
        <taxon>Mucoromycota</taxon>
        <taxon>Glomeromycotina</taxon>
        <taxon>Glomeromycetes</taxon>
        <taxon>Diversisporales</taxon>
        <taxon>Gigasporaceae</taxon>
        <taxon>Dentiscutata</taxon>
    </lineage>
</organism>
<keyword evidence="2" id="KW-1185">Reference proteome</keyword>
<evidence type="ECO:0000313" key="1">
    <source>
        <dbReference type="EMBL" id="CAG8709055.1"/>
    </source>
</evidence>
<proteinExistence type="predicted"/>
<comment type="caution">
    <text evidence="1">The sequence shown here is derived from an EMBL/GenBank/DDBJ whole genome shotgun (WGS) entry which is preliminary data.</text>
</comment>
<protein>
    <submittedName>
        <fullName evidence="1">13651_t:CDS:1</fullName>
    </submittedName>
</protein>
<accession>A0A9N9HWK8</accession>
<dbReference type="Proteomes" id="UP000789405">
    <property type="component" value="Unassembled WGS sequence"/>
</dbReference>
<dbReference type="AlphaFoldDB" id="A0A9N9HWK8"/>
<name>A0A9N9HWK8_9GLOM</name>
<dbReference type="EMBL" id="CAJVPY010009470">
    <property type="protein sequence ID" value="CAG8709055.1"/>
    <property type="molecule type" value="Genomic_DNA"/>
</dbReference>